<evidence type="ECO:0000313" key="2">
    <source>
        <dbReference type="EMBL" id="ASC70474.1"/>
    </source>
</evidence>
<keyword evidence="3" id="KW-1185">Reference proteome</keyword>
<proteinExistence type="predicted"/>
<dbReference type="AlphaFoldDB" id="A0A1Z3HJH2"/>
<sequence>MVVAAGRPKIFAHLQPAQPQVLRKKRWLWGYVAALRLEDGTPLIGVTQFKSKRAIADYAHRWGIGTRFSICKSRRYCLKATHLREAQRVSKPDASTGVGLEQWSVVASGRAPISPSSRTSSGPRYPGAYPSTNPERAGSSRANWGEAVPCCQVAEP</sequence>
<protein>
    <submittedName>
        <fullName evidence="2">Uncharacterized protein</fullName>
    </submittedName>
</protein>
<evidence type="ECO:0000313" key="3">
    <source>
        <dbReference type="Proteomes" id="UP000191901"/>
    </source>
</evidence>
<organism evidence="2 3">
    <name type="scientific">Halomicronema hongdechloris C2206</name>
    <dbReference type="NCBI Taxonomy" id="1641165"/>
    <lineage>
        <taxon>Bacteria</taxon>
        <taxon>Bacillati</taxon>
        <taxon>Cyanobacteriota</taxon>
        <taxon>Cyanophyceae</taxon>
        <taxon>Nodosilineales</taxon>
        <taxon>Nodosilineaceae</taxon>
        <taxon>Halomicronema</taxon>
    </lineage>
</organism>
<dbReference type="Proteomes" id="UP000191901">
    <property type="component" value="Chromosome"/>
</dbReference>
<evidence type="ECO:0000256" key="1">
    <source>
        <dbReference type="SAM" id="MobiDB-lite"/>
    </source>
</evidence>
<dbReference type="EMBL" id="CP021983">
    <property type="protein sequence ID" value="ASC70474.1"/>
    <property type="molecule type" value="Genomic_DNA"/>
</dbReference>
<reference evidence="2 3" key="1">
    <citation type="journal article" date="2016" name="Biochim. Biophys. Acta">
        <title>Characterization of red-shifted phycobilisomes isolated from the chlorophyll f-containing cyanobacterium Halomicronema hongdechloris.</title>
        <authorList>
            <person name="Li Y."/>
            <person name="Lin Y."/>
            <person name="Garvey C.J."/>
            <person name="Birch D."/>
            <person name="Corkery R.W."/>
            <person name="Loughlin P.C."/>
            <person name="Scheer H."/>
            <person name="Willows R.D."/>
            <person name="Chen M."/>
        </authorList>
    </citation>
    <scope>NUCLEOTIDE SEQUENCE [LARGE SCALE GENOMIC DNA]</scope>
    <source>
        <strain evidence="2 3">C2206</strain>
    </source>
</reference>
<gene>
    <name evidence="2" type="ORF">XM38_014130</name>
</gene>
<name>A0A1Z3HJH2_9CYAN</name>
<feature type="region of interest" description="Disordered" evidence="1">
    <location>
        <begin position="108"/>
        <end position="143"/>
    </location>
</feature>
<accession>A0A1Z3HJH2</accession>
<dbReference type="KEGG" id="hhg:XM38_014130"/>